<dbReference type="Proteomes" id="UP001589755">
    <property type="component" value="Unassembled WGS sequence"/>
</dbReference>
<dbReference type="InterPro" id="IPR027417">
    <property type="entry name" value="P-loop_NTPase"/>
</dbReference>
<dbReference type="Pfam" id="PF08352">
    <property type="entry name" value="oligo_HPY"/>
    <property type="match status" value="1"/>
</dbReference>
<evidence type="ECO:0000313" key="8">
    <source>
        <dbReference type="Proteomes" id="UP001589755"/>
    </source>
</evidence>
<dbReference type="Gene3D" id="3.40.50.300">
    <property type="entry name" value="P-loop containing nucleotide triphosphate hydrolases"/>
    <property type="match status" value="1"/>
</dbReference>
<comment type="similarity">
    <text evidence="2">Belongs to the ABC transporter superfamily.</text>
</comment>
<dbReference type="PROSITE" id="PS00211">
    <property type="entry name" value="ABC_TRANSPORTER_1"/>
    <property type="match status" value="1"/>
</dbReference>
<comment type="subcellular location">
    <subcellularLocation>
        <location evidence="1">Cell inner membrane</location>
        <topology evidence="1">Peripheral membrane protein</topology>
    </subcellularLocation>
</comment>
<dbReference type="CDD" id="cd03257">
    <property type="entry name" value="ABC_NikE_OppD_transporters"/>
    <property type="match status" value="1"/>
</dbReference>
<keyword evidence="5" id="KW-0067">ATP-binding</keyword>
<dbReference type="InterPro" id="IPR017871">
    <property type="entry name" value="ABC_transporter-like_CS"/>
</dbReference>
<gene>
    <name evidence="7" type="primary">phnK</name>
    <name evidence="7" type="ORF">ACFFJ2_05880</name>
</gene>
<dbReference type="InterPro" id="IPR003593">
    <property type="entry name" value="AAA+_ATPase"/>
</dbReference>
<dbReference type="RefSeq" id="WP_261520610.1">
    <property type="nucleotide sequence ID" value="NZ_JAODNW010000013.1"/>
</dbReference>
<dbReference type="Pfam" id="PF00005">
    <property type="entry name" value="ABC_tran"/>
    <property type="match status" value="1"/>
</dbReference>
<dbReference type="InterPro" id="IPR013563">
    <property type="entry name" value="Oligopep_ABC_C"/>
</dbReference>
<organism evidence="7 8">
    <name type="scientific">Chelativorans intermedius</name>
    <dbReference type="NCBI Taxonomy" id="515947"/>
    <lineage>
        <taxon>Bacteria</taxon>
        <taxon>Pseudomonadati</taxon>
        <taxon>Pseudomonadota</taxon>
        <taxon>Alphaproteobacteria</taxon>
        <taxon>Hyphomicrobiales</taxon>
        <taxon>Phyllobacteriaceae</taxon>
        <taxon>Chelativorans</taxon>
    </lineage>
</organism>
<evidence type="ECO:0000256" key="2">
    <source>
        <dbReference type="ARBA" id="ARBA00005417"/>
    </source>
</evidence>
<comment type="caution">
    <text evidence="7">The sequence shown here is derived from an EMBL/GenBank/DDBJ whole genome shotgun (WGS) entry which is preliminary data.</text>
</comment>
<dbReference type="PIRSF" id="PIRSF037116">
    <property type="entry name" value="CP_lyase_PhnK"/>
    <property type="match status" value="1"/>
</dbReference>
<evidence type="ECO:0000256" key="3">
    <source>
        <dbReference type="ARBA" id="ARBA00022448"/>
    </source>
</evidence>
<dbReference type="EMBL" id="JBHLXD010000007">
    <property type="protein sequence ID" value="MFC0207928.1"/>
    <property type="molecule type" value="Genomic_DNA"/>
</dbReference>
<dbReference type="NCBIfam" id="TIGR02323">
    <property type="entry name" value="CP_lyasePhnK"/>
    <property type="match status" value="1"/>
</dbReference>
<reference evidence="7 8" key="1">
    <citation type="submission" date="2024-09" db="EMBL/GenBank/DDBJ databases">
        <authorList>
            <person name="Sun Q."/>
            <person name="Mori K."/>
        </authorList>
    </citation>
    <scope>NUCLEOTIDE SEQUENCE [LARGE SCALE GENOMIC DNA]</scope>
    <source>
        <strain evidence="7 8">CCM 8543</strain>
    </source>
</reference>
<dbReference type="InterPro" id="IPR003439">
    <property type="entry name" value="ABC_transporter-like_ATP-bd"/>
</dbReference>
<evidence type="ECO:0000256" key="1">
    <source>
        <dbReference type="ARBA" id="ARBA00004417"/>
    </source>
</evidence>
<proteinExistence type="inferred from homology"/>
<dbReference type="GO" id="GO:0016829">
    <property type="term" value="F:lyase activity"/>
    <property type="evidence" value="ECO:0007669"/>
    <property type="project" value="UniProtKB-KW"/>
</dbReference>
<keyword evidence="8" id="KW-1185">Reference proteome</keyword>
<dbReference type="SMART" id="SM00382">
    <property type="entry name" value="AAA"/>
    <property type="match status" value="1"/>
</dbReference>
<evidence type="ECO:0000313" key="7">
    <source>
        <dbReference type="EMBL" id="MFC0207928.1"/>
    </source>
</evidence>
<evidence type="ECO:0000256" key="5">
    <source>
        <dbReference type="ARBA" id="ARBA00022840"/>
    </source>
</evidence>
<dbReference type="PROSITE" id="PS50893">
    <property type="entry name" value="ABC_TRANSPORTER_2"/>
    <property type="match status" value="1"/>
</dbReference>
<dbReference type="PANTHER" id="PTHR42764">
    <property type="entry name" value="PHOSPHONATES UTILIZATION ATP-BINDING PROTEIN PHNK-RELATED"/>
    <property type="match status" value="1"/>
</dbReference>
<name>A0ABV6D5J6_9HYPH</name>
<keyword evidence="3" id="KW-0813">Transport</keyword>
<keyword evidence="7" id="KW-0456">Lyase</keyword>
<protein>
    <submittedName>
        <fullName evidence="7">Phosphonate C-P lyase system protein PhnK</fullName>
    </submittedName>
</protein>
<evidence type="ECO:0000259" key="6">
    <source>
        <dbReference type="PROSITE" id="PS50893"/>
    </source>
</evidence>
<keyword evidence="4" id="KW-0547">Nucleotide-binding</keyword>
<dbReference type="SUPFAM" id="SSF52540">
    <property type="entry name" value="P-loop containing nucleoside triphosphate hydrolases"/>
    <property type="match status" value="1"/>
</dbReference>
<evidence type="ECO:0000256" key="4">
    <source>
        <dbReference type="ARBA" id="ARBA00022741"/>
    </source>
</evidence>
<feature type="domain" description="ABC transporter" evidence="6">
    <location>
        <begin position="18"/>
        <end position="263"/>
    </location>
</feature>
<dbReference type="PANTHER" id="PTHR42764:SF1">
    <property type="entry name" value="PHOSPHONATES UTILIZATION ATP-BINDING PROTEIN PHNK-RELATED"/>
    <property type="match status" value="1"/>
</dbReference>
<accession>A0ABV6D5J6</accession>
<sequence length="269" mass="29368">MSALEAVTAPRAAVRPLLRVCGLSKSYGETVGCVDVSFTLYPGEVIGIVGESGSGKSTLLNLLCAQLEPDAGTVEYDVGGEGLRDVFCLPEPQRRRLMRTDWGLVHQNPRDGLRMDVSAGGNVGERLMAVGARHYGAIRGEALDWLSRVELDGGRIDDRPKHFSGGMQQRLQIARNLVTRPRLVFMDEPTGGLDVSVQARLLDLLRGLVREMGIAAVVVTHDLAVVRLLADRLMVMRRGRVVEEGLTDQVLDDPHHPYTQLLVSSVLQV</sequence>
<dbReference type="InterPro" id="IPR012700">
    <property type="entry name" value="PhnK"/>
</dbReference>